<dbReference type="OrthoDB" id="2142759at2759"/>
<proteinExistence type="predicted"/>
<protein>
    <recommendedName>
        <fullName evidence="1">HNH nuclease domain-containing protein</fullName>
    </recommendedName>
</protein>
<dbReference type="GeneID" id="37042782"/>
<organism evidence="2 3">
    <name type="scientific">Acaromyces ingoldii</name>
    <dbReference type="NCBI Taxonomy" id="215250"/>
    <lineage>
        <taxon>Eukaryota</taxon>
        <taxon>Fungi</taxon>
        <taxon>Dikarya</taxon>
        <taxon>Basidiomycota</taxon>
        <taxon>Ustilaginomycotina</taxon>
        <taxon>Exobasidiomycetes</taxon>
        <taxon>Exobasidiales</taxon>
        <taxon>Cryptobasidiaceae</taxon>
        <taxon>Acaromyces</taxon>
    </lineage>
</organism>
<reference evidence="2 3" key="1">
    <citation type="journal article" date="2018" name="Mol. Biol. Evol.">
        <title>Broad Genomic Sampling Reveals a Smut Pathogenic Ancestry of the Fungal Clade Ustilaginomycotina.</title>
        <authorList>
            <person name="Kijpornyongpan T."/>
            <person name="Mondo S.J."/>
            <person name="Barry K."/>
            <person name="Sandor L."/>
            <person name="Lee J."/>
            <person name="Lipzen A."/>
            <person name="Pangilinan J."/>
            <person name="LaButti K."/>
            <person name="Hainaut M."/>
            <person name="Henrissat B."/>
            <person name="Grigoriev I.V."/>
            <person name="Spatafora J.W."/>
            <person name="Aime M.C."/>
        </authorList>
    </citation>
    <scope>NUCLEOTIDE SEQUENCE [LARGE SCALE GENOMIC DNA]</scope>
    <source>
        <strain evidence="2 3">MCA 4198</strain>
    </source>
</reference>
<dbReference type="EMBL" id="KZ819635">
    <property type="protein sequence ID" value="PWN91075.1"/>
    <property type="molecule type" value="Genomic_DNA"/>
</dbReference>
<dbReference type="Proteomes" id="UP000245768">
    <property type="component" value="Unassembled WGS sequence"/>
</dbReference>
<evidence type="ECO:0000313" key="3">
    <source>
        <dbReference type="Proteomes" id="UP000245768"/>
    </source>
</evidence>
<keyword evidence="3" id="KW-1185">Reference proteome</keyword>
<dbReference type="AlphaFoldDB" id="A0A316YTK1"/>
<evidence type="ECO:0000259" key="1">
    <source>
        <dbReference type="Pfam" id="PF13391"/>
    </source>
</evidence>
<feature type="domain" description="HNH nuclease" evidence="1">
    <location>
        <begin position="144"/>
        <end position="220"/>
    </location>
</feature>
<dbReference type="STRING" id="215250.A0A316YTK1"/>
<evidence type="ECO:0000313" key="2">
    <source>
        <dbReference type="EMBL" id="PWN91075.1"/>
    </source>
</evidence>
<accession>A0A316YTK1</accession>
<dbReference type="InterPro" id="IPR003615">
    <property type="entry name" value="HNH_nuc"/>
</dbReference>
<dbReference type="RefSeq" id="XP_025378273.1">
    <property type="nucleotide sequence ID" value="XM_025520866.1"/>
</dbReference>
<name>A0A316YTK1_9BASI</name>
<sequence length="323" mass="36571">MPRVVRARNIHVFSGEEEIAGFYQHGNVSKRFFRAWLDHGWHFSTGDGQASDWALLPRRSENTNVQSSELVCVASVAEHDETMGEDAMMPYGTFDVVDRPTMGPVTHAKTNKVYHRRTMSFNLSETGRRGPNFTSRIRERDQRCLVSGVTAQSKGGWEEFHACHIFARAHLDLWRAKRFASLVTDTGPSQGDAKIDSVQNGLLLLAHHHAAFDAHRFAVDVDRGYEIFDFTRDGERHGRRLLLDHLGGDDASVRPLDALLREHFWQAVLANVRDASEIYEDDGDDDWTNPDGLRMDNAALHSTDSGRQRLELELGNRLNHLVS</sequence>
<dbReference type="Pfam" id="PF13391">
    <property type="entry name" value="HNH_2"/>
    <property type="match status" value="1"/>
</dbReference>
<dbReference type="InParanoid" id="A0A316YTK1"/>
<gene>
    <name evidence="2" type="ORF">FA10DRAFT_264973</name>
</gene>